<organism evidence="1 2">
    <name type="scientific">Shinella granuli</name>
    <dbReference type="NCBI Taxonomy" id="323621"/>
    <lineage>
        <taxon>Bacteria</taxon>
        <taxon>Pseudomonadati</taxon>
        <taxon>Pseudomonadota</taxon>
        <taxon>Alphaproteobacteria</taxon>
        <taxon>Hyphomicrobiales</taxon>
        <taxon>Rhizobiaceae</taxon>
        <taxon>Shinella</taxon>
    </lineage>
</organism>
<keyword evidence="2" id="KW-1185">Reference proteome</keyword>
<dbReference type="SUPFAM" id="SSF50017">
    <property type="entry name" value="gp9"/>
    <property type="match status" value="1"/>
</dbReference>
<gene>
    <name evidence="1" type="ORF">EV665_11325</name>
</gene>
<evidence type="ECO:0000313" key="2">
    <source>
        <dbReference type="Proteomes" id="UP000295351"/>
    </source>
</evidence>
<evidence type="ECO:0000313" key="1">
    <source>
        <dbReference type="EMBL" id="TCN41440.1"/>
    </source>
</evidence>
<name>A0A4V2RHR4_SHIGR</name>
<proteinExistence type="predicted"/>
<dbReference type="InterPro" id="IPR036240">
    <property type="entry name" value="Gp9-like_sf"/>
</dbReference>
<protein>
    <submittedName>
        <fullName evidence="1">Uncharacterized protein</fullName>
    </submittedName>
</protein>
<accession>A0A4V2RHR4</accession>
<reference evidence="1 2" key="1">
    <citation type="submission" date="2019-03" db="EMBL/GenBank/DDBJ databases">
        <title>Genomic Encyclopedia of Type Strains, Phase IV (KMG-IV): sequencing the most valuable type-strain genomes for metagenomic binning, comparative biology and taxonomic classification.</title>
        <authorList>
            <person name="Goeker M."/>
        </authorList>
    </citation>
    <scope>NUCLEOTIDE SEQUENCE [LARGE SCALE GENOMIC DNA]</scope>
    <source>
        <strain evidence="1 2">DSM 18401</strain>
    </source>
</reference>
<dbReference type="EMBL" id="SLVX01000013">
    <property type="protein sequence ID" value="TCN41440.1"/>
    <property type="molecule type" value="Genomic_DNA"/>
</dbReference>
<comment type="caution">
    <text evidence="1">The sequence shown here is derived from an EMBL/GenBank/DDBJ whole genome shotgun (WGS) entry which is preliminary data.</text>
</comment>
<dbReference type="AlphaFoldDB" id="A0A4V2RHR4"/>
<dbReference type="Proteomes" id="UP000295351">
    <property type="component" value="Unassembled WGS sequence"/>
</dbReference>
<sequence>MVTTLEPGQPATVTNVGTGGAAIFDFGIPKGDASGGLDPAQNLADVDDAAQALENIGGAPQETTYSKTEVGALLSGKADTSAVYSKAEIDLKLAGHADIISDETNAVPGDGLIADTSGGAVTVHLPASPTNGNVVTIWRVGSNAVTIDPDVNTIRNVSGSLVLDDDGQGVRLTFVSTEWVAFPEALP</sequence>